<feature type="region of interest" description="Disordered" evidence="1">
    <location>
        <begin position="1"/>
        <end position="59"/>
    </location>
</feature>
<reference evidence="2 3" key="1">
    <citation type="submission" date="2020-09" db="EMBL/GenBank/DDBJ databases">
        <title>De no assembly of potato wild relative species, Solanum commersonii.</title>
        <authorList>
            <person name="Cho K."/>
        </authorList>
    </citation>
    <scope>NUCLEOTIDE SEQUENCE [LARGE SCALE GENOMIC DNA]</scope>
    <source>
        <strain evidence="2">LZ3.2</strain>
        <tissue evidence="2">Leaf</tissue>
    </source>
</reference>
<evidence type="ECO:0000256" key="1">
    <source>
        <dbReference type="SAM" id="MobiDB-lite"/>
    </source>
</evidence>
<feature type="compositionally biased region" description="Basic residues" evidence="1">
    <location>
        <begin position="37"/>
        <end position="48"/>
    </location>
</feature>
<proteinExistence type="predicted"/>
<keyword evidence="3" id="KW-1185">Reference proteome</keyword>
<evidence type="ECO:0000313" key="3">
    <source>
        <dbReference type="Proteomes" id="UP000824120"/>
    </source>
</evidence>
<feature type="compositionally biased region" description="Basic residues" evidence="1">
    <location>
        <begin position="1"/>
        <end position="13"/>
    </location>
</feature>
<comment type="caution">
    <text evidence="2">The sequence shown here is derived from an EMBL/GenBank/DDBJ whole genome shotgun (WGS) entry which is preliminary data.</text>
</comment>
<dbReference type="EMBL" id="JACXVP010000003">
    <property type="protein sequence ID" value="KAG5616286.1"/>
    <property type="molecule type" value="Genomic_DNA"/>
</dbReference>
<sequence>MSKKSIKTPRKSPRLVEGTSIDEATGGSSQLKDRKEKKMKQRKGRPRQIKGEEEEGENC</sequence>
<dbReference type="AlphaFoldDB" id="A0A9J5ZVJ0"/>
<organism evidence="2 3">
    <name type="scientific">Solanum commersonii</name>
    <name type="common">Commerson's wild potato</name>
    <name type="synonym">Commerson's nightshade</name>
    <dbReference type="NCBI Taxonomy" id="4109"/>
    <lineage>
        <taxon>Eukaryota</taxon>
        <taxon>Viridiplantae</taxon>
        <taxon>Streptophyta</taxon>
        <taxon>Embryophyta</taxon>
        <taxon>Tracheophyta</taxon>
        <taxon>Spermatophyta</taxon>
        <taxon>Magnoliopsida</taxon>
        <taxon>eudicotyledons</taxon>
        <taxon>Gunneridae</taxon>
        <taxon>Pentapetalae</taxon>
        <taxon>asterids</taxon>
        <taxon>lamiids</taxon>
        <taxon>Solanales</taxon>
        <taxon>Solanaceae</taxon>
        <taxon>Solanoideae</taxon>
        <taxon>Solaneae</taxon>
        <taxon>Solanum</taxon>
    </lineage>
</organism>
<name>A0A9J5ZVJ0_SOLCO</name>
<protein>
    <submittedName>
        <fullName evidence="2">Uncharacterized protein</fullName>
    </submittedName>
</protein>
<evidence type="ECO:0000313" key="2">
    <source>
        <dbReference type="EMBL" id="KAG5616286.1"/>
    </source>
</evidence>
<gene>
    <name evidence="2" type="ORF">H5410_016110</name>
</gene>
<dbReference type="Proteomes" id="UP000824120">
    <property type="component" value="Chromosome 3"/>
</dbReference>
<accession>A0A9J5ZVJ0</accession>